<comment type="catalytic activity">
    <reaction evidence="15 19">
        <text>ATP + H2O + phospholipidSide 1 = ADP + phosphate + phospholipidSide 2.</text>
        <dbReference type="EC" id="7.6.2.1"/>
    </reaction>
</comment>
<dbReference type="Pfam" id="PF00702">
    <property type="entry name" value="Hydrolase"/>
    <property type="match status" value="1"/>
</dbReference>
<feature type="active site" description="4-aspartylphosphate intermediate" evidence="16">
    <location>
        <position position="368"/>
    </location>
</feature>
<dbReference type="PRINTS" id="PR00119">
    <property type="entry name" value="CATATPASE"/>
</dbReference>
<dbReference type="InterPro" id="IPR001757">
    <property type="entry name" value="P_typ_ATPase"/>
</dbReference>
<dbReference type="SUPFAM" id="SSF81665">
    <property type="entry name" value="Calcium ATPase, transmembrane domain M"/>
    <property type="match status" value="1"/>
</dbReference>
<evidence type="ECO:0000256" key="16">
    <source>
        <dbReference type="PIRSR" id="PIRSR606539-1"/>
    </source>
</evidence>
<feature type="region of interest" description="Disordered" evidence="20">
    <location>
        <begin position="449"/>
        <end position="470"/>
    </location>
</feature>
<dbReference type="GO" id="GO:0005768">
    <property type="term" value="C:endosome"/>
    <property type="evidence" value="ECO:0007669"/>
    <property type="project" value="TreeGrafter"/>
</dbReference>
<keyword evidence="8 17" id="KW-0067">ATP-binding</keyword>
<protein>
    <recommendedName>
        <fullName evidence="19">Phospholipid-transporting ATPase</fullName>
        <ecNumber evidence="19">7.6.2.1</ecNumber>
    </recommendedName>
</protein>
<dbReference type="PANTHER" id="PTHR24092:SF50">
    <property type="entry name" value="PHOSPHOLIPID-TRANSPORTING ATPASE IIB-RELATED"/>
    <property type="match status" value="1"/>
</dbReference>
<dbReference type="EC" id="7.6.2.1" evidence="19"/>
<evidence type="ECO:0000256" key="11">
    <source>
        <dbReference type="ARBA" id="ARBA00022989"/>
    </source>
</evidence>
<dbReference type="SFLD" id="SFLDF00027">
    <property type="entry name" value="p-type_atpase"/>
    <property type="match status" value="1"/>
</dbReference>
<feature type="binding site" evidence="17">
    <location>
        <position position="369"/>
    </location>
    <ligand>
        <name>ATP</name>
        <dbReference type="ChEBI" id="CHEBI:30616"/>
    </ligand>
</feature>
<evidence type="ECO:0000256" key="7">
    <source>
        <dbReference type="ARBA" id="ARBA00022741"/>
    </source>
</evidence>
<evidence type="ECO:0000313" key="23">
    <source>
        <dbReference type="Ensembl" id="ENSMMDP00005034018.1"/>
    </source>
</evidence>
<dbReference type="InterPro" id="IPR018303">
    <property type="entry name" value="ATPase_P-typ_P_site"/>
</dbReference>
<reference evidence="23" key="2">
    <citation type="submission" date="2025-08" db="UniProtKB">
        <authorList>
            <consortium name="Ensembl"/>
        </authorList>
    </citation>
    <scope>IDENTIFICATION</scope>
</reference>
<proteinExistence type="inferred from homology"/>
<feature type="transmembrane region" description="Helical" evidence="19">
    <location>
        <begin position="102"/>
        <end position="121"/>
    </location>
</feature>
<dbReference type="Ensembl" id="ENSMMDT00005034762.1">
    <property type="protein sequence ID" value="ENSMMDP00005034018.1"/>
    <property type="gene ID" value="ENSMMDG00005015304.1"/>
</dbReference>
<evidence type="ECO:0000256" key="1">
    <source>
        <dbReference type="ARBA" id="ARBA00001946"/>
    </source>
</evidence>
<evidence type="ECO:0000256" key="17">
    <source>
        <dbReference type="PIRSR" id="PIRSR606539-2"/>
    </source>
</evidence>
<evidence type="ECO:0000256" key="8">
    <source>
        <dbReference type="ARBA" id="ARBA00022840"/>
    </source>
</evidence>
<keyword evidence="12" id="KW-0333">Golgi apparatus</keyword>
<feature type="binding site" evidence="17">
    <location>
        <position position="654"/>
    </location>
    <ligand>
        <name>ATP</name>
        <dbReference type="ChEBI" id="CHEBI:30616"/>
    </ligand>
</feature>
<dbReference type="InterPro" id="IPR032631">
    <property type="entry name" value="P-type_ATPase_N"/>
</dbReference>
<keyword evidence="13" id="KW-0445">Lipid transport</keyword>
<dbReference type="NCBIfam" id="TIGR01494">
    <property type="entry name" value="ATPase_P-type"/>
    <property type="match status" value="2"/>
</dbReference>
<feature type="binding site" evidence="17">
    <location>
        <position position="765"/>
    </location>
    <ligand>
        <name>ATP</name>
        <dbReference type="ChEBI" id="CHEBI:30616"/>
    </ligand>
</feature>
<dbReference type="GO" id="GO:0005802">
    <property type="term" value="C:trans-Golgi network"/>
    <property type="evidence" value="ECO:0007669"/>
    <property type="project" value="TreeGrafter"/>
</dbReference>
<evidence type="ECO:0000256" key="15">
    <source>
        <dbReference type="ARBA" id="ARBA00034036"/>
    </source>
</evidence>
<feature type="binding site" evidence="17">
    <location>
        <position position="544"/>
    </location>
    <ligand>
        <name>ATP</name>
        <dbReference type="ChEBI" id="CHEBI:30616"/>
    </ligand>
</feature>
<keyword evidence="11 19" id="KW-1133">Transmembrane helix</keyword>
<feature type="binding site" evidence="17">
    <location>
        <position position="370"/>
    </location>
    <ligand>
        <name>ATP</name>
        <dbReference type="ChEBI" id="CHEBI:30616"/>
    </ligand>
</feature>
<evidence type="ECO:0000256" key="4">
    <source>
        <dbReference type="ARBA" id="ARBA00022448"/>
    </source>
</evidence>
<evidence type="ECO:0000313" key="24">
    <source>
        <dbReference type="Proteomes" id="UP000472263"/>
    </source>
</evidence>
<dbReference type="FunFam" id="3.40.1110.10:FF:000008">
    <property type="entry name" value="Phospholipid-transporting ATPase"/>
    <property type="match status" value="1"/>
</dbReference>
<sequence>IPLCKPCDTIMEKRHWEATACCDCLAHTCRRKKELKARTVWLGCPEKCEEKYPRNAIKNQKYNIFTFVPGVLYQQFKFFLNLYFLVVACSQFVPSLKIGYLYTYWAPLGFVLAVTMVREAVDEVRRYQRDKEMNSQLYSKLTNQRIPADMIFLRTTEKNGACFIRTDQLDGETDWKLKVAVSCTQRLPALGDLFSISAYVYAQKPQLDIHSFEGNFTREDTDPQIHESLSIENTLWASTVVASGTVIGVVIYTGKETRSVLNTSYAKNKVGLLDLELNRLTKALFLAQVVLSIVMVALQGFVGPWFRNLFRFVVLFSYIIPISLRVNLDMGKSAYGWMIMKDENIPGTVVRTSTIPEELGRLVYLLTDKTGTLTQNEMIFKRLHLGTVSYGTDTMDEIQSHIVHSGATPSRKSQAAAPKVRKSVSSRIHEAVKAIALCHNVTPVYESRAGVNGETESAEADQDFSDDNRTYQASSPDEVALVRWTESVGLTLVNRDLTSLQLKTPSGQILTFYILQIFPFTSESKRMGIIVREESTGDITFYMKGADVAMASIVQYNDWLEEECGNMAREGLRTLVVAKKSLSEEQYQDFENRYNQAKLSIHDRALKVAAVVESLEREMELLCLTGVEDQLQADVRPTLELLRNAGIKIWMLTGDKLETATCIAKSSHLVSRNQDIHVFRPVSNRGEAHLELNAFRRKHDCALVISGDSLEVCLRYYEHEFVELACQCPAVVCCRCSPTQKAQIVRLLQQHTANRTCAIGDGGNDVSMIQAADCGIGIEGKAVFSSIFYFASVPLYQGFLMVGYATIYTMFPVFSLVLDQDVKPEMALLYPELYKDLTKGRSLSFKTFLIWVLVSVYQGGILMYGALVLFESEFVHVVAISFTALILTELLMVALTIRTWHWLMVVAEFFSLGCYVASLAFLNEYFDLSFITTRAFLWKVCAITLVSCLPLYIIKYLKRKFSPPSYSKLSS</sequence>
<evidence type="ECO:0000256" key="12">
    <source>
        <dbReference type="ARBA" id="ARBA00023034"/>
    </source>
</evidence>
<feature type="transmembrane region" description="Helical" evidence="19">
    <location>
        <begin position="874"/>
        <end position="895"/>
    </location>
</feature>
<feature type="binding site" evidence="17">
    <location>
        <position position="653"/>
    </location>
    <ligand>
        <name>ATP</name>
        <dbReference type="ChEBI" id="CHEBI:30616"/>
    </ligand>
</feature>
<feature type="binding site" evidence="18">
    <location>
        <position position="761"/>
    </location>
    <ligand>
        <name>Mg(2+)</name>
        <dbReference type="ChEBI" id="CHEBI:18420"/>
    </ligand>
</feature>
<feature type="binding site" evidence="17">
    <location>
        <position position="368"/>
    </location>
    <ligand>
        <name>ATP</name>
        <dbReference type="ChEBI" id="CHEBI:30616"/>
    </ligand>
</feature>
<dbReference type="InterPro" id="IPR023298">
    <property type="entry name" value="ATPase_P-typ_TM_dom_sf"/>
</dbReference>
<dbReference type="InterPro" id="IPR006539">
    <property type="entry name" value="P-type_ATPase_IV"/>
</dbReference>
<feature type="binding site" evidence="17">
    <location>
        <position position="478"/>
    </location>
    <ligand>
        <name>ATP</name>
        <dbReference type="ChEBI" id="CHEBI:30616"/>
    </ligand>
</feature>
<dbReference type="Proteomes" id="UP000472263">
    <property type="component" value="Chromosome 11"/>
</dbReference>
<evidence type="ECO:0000256" key="2">
    <source>
        <dbReference type="ARBA" id="ARBA00004166"/>
    </source>
</evidence>
<evidence type="ECO:0000259" key="22">
    <source>
        <dbReference type="Pfam" id="PF16212"/>
    </source>
</evidence>
<dbReference type="InterPro" id="IPR023214">
    <property type="entry name" value="HAD_sf"/>
</dbReference>
<dbReference type="GeneTree" id="ENSGT00940000157071"/>
<dbReference type="Gene3D" id="3.40.50.1000">
    <property type="entry name" value="HAD superfamily/HAD-like"/>
    <property type="match status" value="1"/>
</dbReference>
<dbReference type="GO" id="GO:0005524">
    <property type="term" value="F:ATP binding"/>
    <property type="evidence" value="ECO:0007669"/>
    <property type="project" value="UniProtKB-UniRule"/>
</dbReference>
<feature type="domain" description="P-type ATPase C-terminal" evidence="22">
    <location>
        <begin position="783"/>
        <end position="963"/>
    </location>
</feature>
<feature type="binding site" evidence="17">
    <location>
        <position position="573"/>
    </location>
    <ligand>
        <name>ATP</name>
        <dbReference type="ChEBI" id="CHEBI:30616"/>
    </ligand>
</feature>
<feature type="transmembrane region" description="Helical" evidence="19">
    <location>
        <begin position="902"/>
        <end position="923"/>
    </location>
</feature>
<evidence type="ECO:0000256" key="6">
    <source>
        <dbReference type="ARBA" id="ARBA00022723"/>
    </source>
</evidence>
<feature type="binding site" evidence="17">
    <location>
        <position position="764"/>
    </location>
    <ligand>
        <name>ATP</name>
        <dbReference type="ChEBI" id="CHEBI:30616"/>
    </ligand>
</feature>
<accession>A0A667Z5W7</accession>
<dbReference type="GO" id="GO:0016887">
    <property type="term" value="F:ATP hydrolysis activity"/>
    <property type="evidence" value="ECO:0007669"/>
    <property type="project" value="InterPro"/>
</dbReference>
<dbReference type="InterPro" id="IPR032630">
    <property type="entry name" value="P_typ_ATPase_c"/>
</dbReference>
<dbReference type="GO" id="GO:0005886">
    <property type="term" value="C:plasma membrane"/>
    <property type="evidence" value="ECO:0007669"/>
    <property type="project" value="TreeGrafter"/>
</dbReference>
<dbReference type="SUPFAM" id="SSF56784">
    <property type="entry name" value="HAD-like"/>
    <property type="match status" value="1"/>
</dbReference>
<dbReference type="InterPro" id="IPR023299">
    <property type="entry name" value="ATPase_P-typ_cyto_dom_N"/>
</dbReference>
<dbReference type="PANTHER" id="PTHR24092">
    <property type="entry name" value="PROBABLE PHOSPHOLIPID-TRANSPORTING ATPASE"/>
    <property type="match status" value="1"/>
</dbReference>
<dbReference type="NCBIfam" id="TIGR01652">
    <property type="entry name" value="ATPase-Plipid"/>
    <property type="match status" value="1"/>
</dbReference>
<dbReference type="GO" id="GO:0006890">
    <property type="term" value="P:retrograde vesicle-mediated transport, Golgi to endoplasmic reticulum"/>
    <property type="evidence" value="ECO:0007669"/>
    <property type="project" value="TreeGrafter"/>
</dbReference>
<feature type="binding site" evidence="18">
    <location>
        <position position="765"/>
    </location>
    <ligand>
        <name>Mg(2+)</name>
        <dbReference type="ChEBI" id="CHEBI:18420"/>
    </ligand>
</feature>
<reference evidence="23" key="3">
    <citation type="submission" date="2025-09" db="UniProtKB">
        <authorList>
            <consortium name="Ensembl"/>
        </authorList>
    </citation>
    <scope>IDENTIFICATION</scope>
</reference>
<dbReference type="Pfam" id="PF16212">
    <property type="entry name" value="PhoLip_ATPase_C"/>
    <property type="match status" value="1"/>
</dbReference>
<feature type="binding site" evidence="17">
    <location>
        <position position="735"/>
    </location>
    <ligand>
        <name>ATP</name>
        <dbReference type="ChEBI" id="CHEBI:30616"/>
    </ligand>
</feature>
<feature type="binding site" evidence="17">
    <location>
        <position position="520"/>
    </location>
    <ligand>
        <name>ATP</name>
        <dbReference type="ChEBI" id="CHEBI:30616"/>
    </ligand>
</feature>
<feature type="compositionally biased region" description="Acidic residues" evidence="20">
    <location>
        <begin position="456"/>
        <end position="465"/>
    </location>
</feature>
<reference evidence="23" key="1">
    <citation type="submission" date="2019-06" db="EMBL/GenBank/DDBJ databases">
        <authorList>
            <consortium name="Wellcome Sanger Institute Data Sharing"/>
        </authorList>
    </citation>
    <scope>NUCLEOTIDE SEQUENCE [LARGE SCALE GENOMIC DNA]</scope>
</reference>
<dbReference type="InterPro" id="IPR008250">
    <property type="entry name" value="ATPase_P-typ_transduc_dom_A_sf"/>
</dbReference>
<evidence type="ECO:0000259" key="21">
    <source>
        <dbReference type="Pfam" id="PF16209"/>
    </source>
</evidence>
<dbReference type="InterPro" id="IPR036412">
    <property type="entry name" value="HAD-like_sf"/>
</dbReference>
<keyword evidence="7 17" id="KW-0547">Nucleotide-binding</keyword>
<dbReference type="SFLD" id="SFLDG00002">
    <property type="entry name" value="C1.7:_P-type_atpase_like"/>
    <property type="match status" value="1"/>
</dbReference>
<feature type="binding site" evidence="17">
    <location>
        <position position="741"/>
    </location>
    <ligand>
        <name>ATP</name>
        <dbReference type="ChEBI" id="CHEBI:30616"/>
    </ligand>
</feature>
<organism evidence="23 24">
    <name type="scientific">Myripristis murdjan</name>
    <name type="common">pinecone soldierfish</name>
    <dbReference type="NCBI Taxonomy" id="586833"/>
    <lineage>
        <taxon>Eukaryota</taxon>
        <taxon>Metazoa</taxon>
        <taxon>Chordata</taxon>
        <taxon>Craniata</taxon>
        <taxon>Vertebrata</taxon>
        <taxon>Euteleostomi</taxon>
        <taxon>Actinopterygii</taxon>
        <taxon>Neopterygii</taxon>
        <taxon>Teleostei</taxon>
        <taxon>Neoteleostei</taxon>
        <taxon>Acanthomorphata</taxon>
        <taxon>Holocentriformes</taxon>
        <taxon>Holocentridae</taxon>
        <taxon>Myripristis</taxon>
    </lineage>
</organism>
<evidence type="ECO:0000256" key="9">
    <source>
        <dbReference type="ARBA" id="ARBA00022842"/>
    </source>
</evidence>
<dbReference type="AlphaFoldDB" id="A0A667Z5W7"/>
<feature type="binding site" evidence="17">
    <location>
        <position position="655"/>
    </location>
    <ligand>
        <name>ATP</name>
        <dbReference type="ChEBI" id="CHEBI:30616"/>
    </ligand>
</feature>
<dbReference type="Gene3D" id="2.70.150.10">
    <property type="entry name" value="Calcium-transporting ATPase, cytoplasmic transduction domain A"/>
    <property type="match status" value="1"/>
</dbReference>
<keyword evidence="10 19" id="KW-1278">Translocase</keyword>
<feature type="transmembrane region" description="Helical" evidence="19">
    <location>
        <begin position="283"/>
        <end position="303"/>
    </location>
</feature>
<dbReference type="SFLD" id="SFLDS00003">
    <property type="entry name" value="Haloacid_Dehalogenase"/>
    <property type="match status" value="1"/>
</dbReference>
<dbReference type="PROSITE" id="PS00154">
    <property type="entry name" value="ATPASE_E1_E2"/>
    <property type="match status" value="1"/>
</dbReference>
<dbReference type="Gene3D" id="3.40.1110.10">
    <property type="entry name" value="Calcium-transporting ATPase, cytoplasmic domain N"/>
    <property type="match status" value="1"/>
</dbReference>
<evidence type="ECO:0000256" key="18">
    <source>
        <dbReference type="PIRSR" id="PIRSR606539-3"/>
    </source>
</evidence>
<dbReference type="GO" id="GO:0045332">
    <property type="term" value="P:phospholipid translocation"/>
    <property type="evidence" value="ECO:0007669"/>
    <property type="project" value="TreeGrafter"/>
</dbReference>
<feature type="transmembrane region" description="Helical" evidence="19">
    <location>
        <begin position="935"/>
        <end position="954"/>
    </location>
</feature>
<dbReference type="GO" id="GO:0006897">
    <property type="term" value="P:endocytosis"/>
    <property type="evidence" value="ECO:0007669"/>
    <property type="project" value="TreeGrafter"/>
</dbReference>
<evidence type="ECO:0000256" key="14">
    <source>
        <dbReference type="ARBA" id="ARBA00023136"/>
    </source>
</evidence>
<evidence type="ECO:0000256" key="10">
    <source>
        <dbReference type="ARBA" id="ARBA00022967"/>
    </source>
</evidence>
<dbReference type="FunFam" id="3.40.50.1000:FF:000009">
    <property type="entry name" value="Phospholipid-transporting ATPase"/>
    <property type="match status" value="1"/>
</dbReference>
<keyword evidence="9 18" id="KW-0460">Magnesium</keyword>
<evidence type="ECO:0000256" key="3">
    <source>
        <dbReference type="ARBA" id="ARBA00008109"/>
    </source>
</evidence>
<feature type="transmembrane region" description="Helical" evidence="19">
    <location>
        <begin position="848"/>
        <end position="868"/>
    </location>
</feature>
<keyword evidence="5 19" id="KW-0812">Transmembrane</keyword>
<dbReference type="GO" id="GO:0000287">
    <property type="term" value="F:magnesium ion binding"/>
    <property type="evidence" value="ECO:0007669"/>
    <property type="project" value="UniProtKB-UniRule"/>
</dbReference>
<evidence type="ECO:0000256" key="20">
    <source>
        <dbReference type="SAM" id="MobiDB-lite"/>
    </source>
</evidence>
<dbReference type="CDD" id="cd07541">
    <property type="entry name" value="P-type_ATPase_APLT_Neo1-like"/>
    <property type="match status" value="1"/>
</dbReference>
<dbReference type="SUPFAM" id="SSF81653">
    <property type="entry name" value="Calcium ATPase, transduction domain A"/>
    <property type="match status" value="1"/>
</dbReference>
<name>A0A667Z5W7_9TELE</name>
<evidence type="ECO:0000256" key="19">
    <source>
        <dbReference type="RuleBase" id="RU362033"/>
    </source>
</evidence>
<feature type="binding site" evidence="18">
    <location>
        <position position="370"/>
    </location>
    <ligand>
        <name>Mg(2+)</name>
        <dbReference type="ChEBI" id="CHEBI:18420"/>
    </ligand>
</feature>
<feature type="domain" description="P-type ATPase N-terminal" evidence="21">
    <location>
        <begin position="48"/>
        <end position="105"/>
    </location>
</feature>
<comment type="cofactor">
    <cofactor evidence="1 18">
        <name>Mg(2+)</name>
        <dbReference type="ChEBI" id="CHEBI:18420"/>
    </cofactor>
</comment>
<keyword evidence="14 19" id="KW-0472">Membrane</keyword>
<dbReference type="InterPro" id="IPR044492">
    <property type="entry name" value="P_typ_ATPase_HD_dom"/>
</dbReference>
<keyword evidence="24" id="KW-1185">Reference proteome</keyword>
<dbReference type="Pfam" id="PF16209">
    <property type="entry name" value="PhoLip_ATPase_N"/>
    <property type="match status" value="1"/>
</dbReference>
<keyword evidence="4" id="KW-0813">Transport</keyword>
<comment type="similarity">
    <text evidence="3 19">Belongs to the cation transport ATPase (P-type) (TC 3.A.3) family. Type IV subfamily.</text>
</comment>
<comment type="subcellular location">
    <subcellularLocation>
        <location evidence="2">Golgi apparatus</location>
        <location evidence="2">trans-Golgi network membrane</location>
        <topology evidence="2">Multi-pass membrane protein</topology>
    </subcellularLocation>
    <subcellularLocation>
        <location evidence="19">Membrane</location>
        <topology evidence="19">Multi-pass membrane protein</topology>
    </subcellularLocation>
</comment>
<feature type="binding site" evidence="18">
    <location>
        <position position="368"/>
    </location>
    <ligand>
        <name>Mg(2+)</name>
        <dbReference type="ChEBI" id="CHEBI:18420"/>
    </ligand>
</feature>
<keyword evidence="6 18" id="KW-0479">Metal-binding</keyword>
<evidence type="ECO:0000256" key="13">
    <source>
        <dbReference type="ARBA" id="ARBA00023055"/>
    </source>
</evidence>
<dbReference type="SUPFAM" id="SSF81660">
    <property type="entry name" value="Metal cation-transporting ATPase, ATP-binding domain N"/>
    <property type="match status" value="1"/>
</dbReference>
<gene>
    <name evidence="23" type="primary">ATP9B</name>
    <name evidence="23" type="synonym">atp9b</name>
</gene>
<evidence type="ECO:0000256" key="5">
    <source>
        <dbReference type="ARBA" id="ARBA00022692"/>
    </source>
</evidence>
<dbReference type="GO" id="GO:0140326">
    <property type="term" value="F:ATPase-coupled intramembrane lipid transporter activity"/>
    <property type="evidence" value="ECO:0007669"/>
    <property type="project" value="UniProtKB-EC"/>
</dbReference>